<dbReference type="GO" id="GO:0016740">
    <property type="term" value="F:transferase activity"/>
    <property type="evidence" value="ECO:0007669"/>
    <property type="project" value="UniProtKB-KW"/>
</dbReference>
<name>A0A0F8YHW7_9ZZZZ</name>
<feature type="domain" description="Galactosyltransferase C-terminal" evidence="2">
    <location>
        <begin position="41"/>
        <end position="89"/>
    </location>
</feature>
<organism evidence="3">
    <name type="scientific">marine sediment metagenome</name>
    <dbReference type="NCBI Taxonomy" id="412755"/>
    <lineage>
        <taxon>unclassified sequences</taxon>
        <taxon>metagenomes</taxon>
        <taxon>ecological metagenomes</taxon>
    </lineage>
</organism>
<gene>
    <name evidence="3" type="ORF">LCGC14_2818040</name>
</gene>
<evidence type="ECO:0000313" key="3">
    <source>
        <dbReference type="EMBL" id="KKK80982.1"/>
    </source>
</evidence>
<keyword evidence="1" id="KW-0808">Transferase</keyword>
<protein>
    <recommendedName>
        <fullName evidence="2">Galactosyltransferase C-terminal domain-containing protein</fullName>
    </recommendedName>
</protein>
<reference evidence="3" key="1">
    <citation type="journal article" date="2015" name="Nature">
        <title>Complex archaea that bridge the gap between prokaryotes and eukaryotes.</title>
        <authorList>
            <person name="Spang A."/>
            <person name="Saw J.H."/>
            <person name="Jorgensen S.L."/>
            <person name="Zaremba-Niedzwiedzka K."/>
            <person name="Martijn J."/>
            <person name="Lind A.E."/>
            <person name="van Eijk R."/>
            <person name="Schleper C."/>
            <person name="Guy L."/>
            <person name="Ettema T.J."/>
        </authorList>
    </citation>
    <scope>NUCLEOTIDE SEQUENCE</scope>
</reference>
<dbReference type="InterPro" id="IPR027791">
    <property type="entry name" value="Galactosyl_T_C"/>
</dbReference>
<dbReference type="EMBL" id="LAZR01053330">
    <property type="protein sequence ID" value="KKK80982.1"/>
    <property type="molecule type" value="Genomic_DNA"/>
</dbReference>
<evidence type="ECO:0000256" key="1">
    <source>
        <dbReference type="ARBA" id="ARBA00022679"/>
    </source>
</evidence>
<evidence type="ECO:0000259" key="2">
    <source>
        <dbReference type="Pfam" id="PF02709"/>
    </source>
</evidence>
<dbReference type="Pfam" id="PF02709">
    <property type="entry name" value="Glyco_transf_7C"/>
    <property type="match status" value="1"/>
</dbReference>
<accession>A0A0F8YHW7</accession>
<comment type="caution">
    <text evidence="3">The sequence shown here is derived from an EMBL/GenBank/DDBJ whole genome shotgun (WGS) entry which is preliminary data.</text>
</comment>
<dbReference type="AlphaFoldDB" id="A0A0F8YHW7"/>
<sequence length="147" mass="16843">EYCENHPNMALFGACHNSKLTQEVQGFAPGLLADSSFPRPLGFICCLPADKVKEIGGFDETFMNGFWYDDDDFFLRLWGTGLDFTFTDDIHGVHQHHERPDLATPEGQAKIKINLEYFRKKHGTSHPWPTLERITSQTENSTTWMHP</sequence>
<feature type="non-terminal residue" evidence="3">
    <location>
        <position position="1"/>
    </location>
</feature>
<dbReference type="InterPro" id="IPR029044">
    <property type="entry name" value="Nucleotide-diphossugar_trans"/>
</dbReference>
<dbReference type="Gene3D" id="3.90.550.10">
    <property type="entry name" value="Spore Coat Polysaccharide Biosynthesis Protein SpsA, Chain A"/>
    <property type="match status" value="1"/>
</dbReference>
<proteinExistence type="predicted"/>
<dbReference type="SUPFAM" id="SSF53448">
    <property type="entry name" value="Nucleotide-diphospho-sugar transferases"/>
    <property type="match status" value="1"/>
</dbReference>